<evidence type="ECO:0000313" key="2">
    <source>
        <dbReference type="Proteomes" id="UP000547058"/>
    </source>
</evidence>
<dbReference type="RefSeq" id="WP_182340426.1">
    <property type="nucleotide sequence ID" value="NZ_JACGXS010000009.1"/>
</dbReference>
<sequence>MASRGEWMQAGLDGNGLALEIAPLDKPVLPRSGWNVRYADHLDTTGLMHKYASHGTVDKDAIQTVNYVVGADGLAAAVGADRFSAIISSHVLEHVPNPIRWLQDIHAICADGGTAVFAVPDRLRCFDSLRRPSVIADWLGAYLEGAWRPSPRNVIDALLGECSWKGQITWEGEPAMDALRHNRQPALALEMARQAVASSDYYDVHCWVFQPSELFAIFHGLAVLDLFPFTFSGFRGTEGNEFLFRLVRDDASSWEERLGSLPLARTGRAAALPEDFSVAAYLANNPDLVAARVDPIIHWLEYGRHEGRRHA</sequence>
<keyword evidence="2" id="KW-1185">Reference proteome</keyword>
<dbReference type="Gene3D" id="3.40.50.150">
    <property type="entry name" value="Vaccinia Virus protein VP39"/>
    <property type="match status" value="1"/>
</dbReference>
<dbReference type="Pfam" id="PF13489">
    <property type="entry name" value="Methyltransf_23"/>
    <property type="match status" value="1"/>
</dbReference>
<comment type="caution">
    <text evidence="1">The sequence shown here is derived from an EMBL/GenBank/DDBJ whole genome shotgun (WGS) entry which is preliminary data.</text>
</comment>
<protein>
    <submittedName>
        <fullName evidence="1">Methyltransferase domain-containing protein</fullName>
    </submittedName>
</protein>
<accession>A0A7W3FPB7</accession>
<dbReference type="GO" id="GO:0008168">
    <property type="term" value="F:methyltransferase activity"/>
    <property type="evidence" value="ECO:0007669"/>
    <property type="project" value="UniProtKB-KW"/>
</dbReference>
<keyword evidence="1" id="KW-0808">Transferase</keyword>
<dbReference type="GO" id="GO:0032259">
    <property type="term" value="P:methylation"/>
    <property type="evidence" value="ECO:0007669"/>
    <property type="project" value="UniProtKB-KW"/>
</dbReference>
<organism evidence="1 2">
    <name type="scientific">Stenotrophomonas tumulicola</name>
    <dbReference type="NCBI Taxonomy" id="1685415"/>
    <lineage>
        <taxon>Bacteria</taxon>
        <taxon>Pseudomonadati</taxon>
        <taxon>Pseudomonadota</taxon>
        <taxon>Gammaproteobacteria</taxon>
        <taxon>Lysobacterales</taxon>
        <taxon>Lysobacteraceae</taxon>
        <taxon>Stenotrophomonas</taxon>
    </lineage>
</organism>
<proteinExistence type="predicted"/>
<dbReference type="InterPro" id="IPR029063">
    <property type="entry name" value="SAM-dependent_MTases_sf"/>
</dbReference>
<name>A0A7W3FPB7_9GAMM</name>
<dbReference type="AlphaFoldDB" id="A0A7W3FPB7"/>
<dbReference type="SUPFAM" id="SSF53335">
    <property type="entry name" value="S-adenosyl-L-methionine-dependent methyltransferases"/>
    <property type="match status" value="1"/>
</dbReference>
<evidence type="ECO:0000313" key="1">
    <source>
        <dbReference type="EMBL" id="MBA8683208.1"/>
    </source>
</evidence>
<gene>
    <name evidence="1" type="ORF">H4O11_15515</name>
</gene>
<reference evidence="1 2" key="1">
    <citation type="submission" date="2020-08" db="EMBL/GenBank/DDBJ databases">
        <title>Stenotrophomonas tumulicola JCM 30961.</title>
        <authorList>
            <person name="Deng Y."/>
        </authorList>
    </citation>
    <scope>NUCLEOTIDE SEQUENCE [LARGE SCALE GENOMIC DNA]</scope>
    <source>
        <strain evidence="1 2">JCM 30961</strain>
    </source>
</reference>
<dbReference type="Proteomes" id="UP000547058">
    <property type="component" value="Unassembled WGS sequence"/>
</dbReference>
<keyword evidence="1" id="KW-0489">Methyltransferase</keyword>
<dbReference type="EMBL" id="JACGXS010000009">
    <property type="protein sequence ID" value="MBA8683208.1"/>
    <property type="molecule type" value="Genomic_DNA"/>
</dbReference>